<dbReference type="HOGENOM" id="CLU_1705355_0_0_1"/>
<sequence>MQYCRVRYEPGVDPNGKEIHGRPVYKRSADSISPKVLSIRLQAKMVRKNAVWNCTPRTGTASAPSSPVKYLCVYAMLKLPQVLQSRPRKPNCSVRRILTAARMEALRRRTGGLLQVLPTRPNDWFFSPSIKYSRSLHPARRERGQYSGISPSPS</sequence>
<dbReference type="GeneID" id="27903429"/>
<dbReference type="AlphaFoldDB" id="N1QIX9"/>
<keyword evidence="2" id="KW-1185">Reference proteome</keyword>
<dbReference type="EMBL" id="KB456267">
    <property type="protein sequence ID" value="EMF10544.1"/>
    <property type="molecule type" value="Genomic_DNA"/>
</dbReference>
<evidence type="ECO:0000313" key="2">
    <source>
        <dbReference type="Proteomes" id="UP000016931"/>
    </source>
</evidence>
<accession>N1QIX9</accession>
<gene>
    <name evidence="1" type="ORF">SEPMUDRAFT_150620</name>
</gene>
<dbReference type="Proteomes" id="UP000016931">
    <property type="component" value="Unassembled WGS sequence"/>
</dbReference>
<evidence type="ECO:0000313" key="1">
    <source>
        <dbReference type="EMBL" id="EMF10544.1"/>
    </source>
</evidence>
<organism evidence="1 2">
    <name type="scientific">Sphaerulina musiva (strain SO2202)</name>
    <name type="common">Poplar stem canker fungus</name>
    <name type="synonym">Septoria musiva</name>
    <dbReference type="NCBI Taxonomy" id="692275"/>
    <lineage>
        <taxon>Eukaryota</taxon>
        <taxon>Fungi</taxon>
        <taxon>Dikarya</taxon>
        <taxon>Ascomycota</taxon>
        <taxon>Pezizomycotina</taxon>
        <taxon>Dothideomycetes</taxon>
        <taxon>Dothideomycetidae</taxon>
        <taxon>Mycosphaerellales</taxon>
        <taxon>Mycosphaerellaceae</taxon>
        <taxon>Sphaerulina</taxon>
    </lineage>
</organism>
<dbReference type="RefSeq" id="XP_016758665.1">
    <property type="nucleotide sequence ID" value="XM_016906292.1"/>
</dbReference>
<reference evidence="1 2" key="1">
    <citation type="journal article" date="2012" name="PLoS Pathog.">
        <title>Diverse lifestyles and strategies of plant pathogenesis encoded in the genomes of eighteen Dothideomycetes fungi.</title>
        <authorList>
            <person name="Ohm R.A."/>
            <person name="Feau N."/>
            <person name="Henrissat B."/>
            <person name="Schoch C.L."/>
            <person name="Horwitz B.A."/>
            <person name="Barry K.W."/>
            <person name="Condon B.J."/>
            <person name="Copeland A.C."/>
            <person name="Dhillon B."/>
            <person name="Glaser F."/>
            <person name="Hesse C.N."/>
            <person name="Kosti I."/>
            <person name="LaButti K."/>
            <person name="Lindquist E.A."/>
            <person name="Lucas S."/>
            <person name="Salamov A.A."/>
            <person name="Bradshaw R.E."/>
            <person name="Ciuffetti L."/>
            <person name="Hamelin R.C."/>
            <person name="Kema G.H.J."/>
            <person name="Lawrence C."/>
            <person name="Scott J.A."/>
            <person name="Spatafora J.W."/>
            <person name="Turgeon B.G."/>
            <person name="de Wit P.J.G.M."/>
            <person name="Zhong S."/>
            <person name="Goodwin S.B."/>
            <person name="Grigoriev I.V."/>
        </authorList>
    </citation>
    <scope>NUCLEOTIDE SEQUENCE [LARGE SCALE GENOMIC DNA]</scope>
    <source>
        <strain evidence="1 2">SO2202</strain>
    </source>
</reference>
<protein>
    <submittedName>
        <fullName evidence="1">Uncharacterized protein</fullName>
    </submittedName>
</protein>
<name>N1QIX9_SPHMS</name>
<proteinExistence type="predicted"/>